<comment type="caution">
    <text evidence="1">The sequence shown here is derived from an EMBL/GenBank/DDBJ whole genome shotgun (WGS) entry which is preliminary data.</text>
</comment>
<evidence type="ECO:0000313" key="1">
    <source>
        <dbReference type="EMBL" id="KPZ07451.1"/>
    </source>
</evidence>
<gene>
    <name evidence="1" type="ORF">ALO43_200046</name>
</gene>
<organism evidence="1 2">
    <name type="scientific">Pseudomonas tremae</name>
    <dbReference type="NCBI Taxonomy" id="200454"/>
    <lineage>
        <taxon>Bacteria</taxon>
        <taxon>Pseudomonadati</taxon>
        <taxon>Pseudomonadota</taxon>
        <taxon>Gammaproteobacteria</taxon>
        <taxon>Pseudomonadales</taxon>
        <taxon>Pseudomonadaceae</taxon>
        <taxon>Pseudomonas</taxon>
    </lineage>
</organism>
<reference evidence="1 2" key="1">
    <citation type="submission" date="2015-09" db="EMBL/GenBank/DDBJ databases">
        <title>Genome announcement of multiple Pseudomonas syringae strains.</title>
        <authorList>
            <person name="Thakur S."/>
            <person name="Wang P.W."/>
            <person name="Gong Y."/>
            <person name="Weir B.S."/>
            <person name="Guttman D.S."/>
        </authorList>
    </citation>
    <scope>NUCLEOTIDE SEQUENCE [LARGE SCALE GENOMIC DNA]</scope>
    <source>
        <strain evidence="1 2">ICMP9151</strain>
    </source>
</reference>
<dbReference type="EMBL" id="LJRO01000026">
    <property type="protein sequence ID" value="KPZ07451.1"/>
    <property type="molecule type" value="Genomic_DNA"/>
</dbReference>
<evidence type="ECO:0000313" key="2">
    <source>
        <dbReference type="Proteomes" id="UP000050523"/>
    </source>
</evidence>
<dbReference type="AlphaFoldDB" id="A0AA40TX83"/>
<protein>
    <submittedName>
        <fullName evidence="1">Fatty acid desaturase</fullName>
    </submittedName>
</protein>
<proteinExistence type="predicted"/>
<name>A0AA40TX83_9PSED</name>
<sequence length="54" mass="6324">MAPSLTYQAKLEDGKVVWVTEDNGQIHTLHTEPGDWWRRFNAWLSRAIGLKRML</sequence>
<dbReference type="Proteomes" id="UP000050523">
    <property type="component" value="Unassembled WGS sequence"/>
</dbReference>
<accession>A0AA40TX83</accession>